<name>A0A450W5Y8_9GAMM</name>
<dbReference type="Pfam" id="PF08878">
    <property type="entry name" value="HamA"/>
    <property type="match status" value="1"/>
</dbReference>
<dbReference type="EMBL" id="CAADFK010000036">
    <property type="protein sequence ID" value="VFK12482.1"/>
    <property type="molecule type" value="Genomic_DNA"/>
</dbReference>
<protein>
    <recommendedName>
        <fullName evidence="1">Anti-bacteriophage protein A/HamA C-terminal domain-containing protein</fullName>
    </recommendedName>
</protein>
<sequence length="288" mass="33378">MHPLPQPDRFWEIRVGRLNPENPGKGVSGLCVGYEQNQWRYSAFADYIMEWLPEFCLNSKERDELSYESAVKSLRKAANLVYQTDKYARRGEFGELFLHAAIRCVFESLPAISKLYYESSVNNTVKGFDCVHVVGPLDDLELWLGEVKFYKKVSDAIRDVVAEIDEHLEVDFLRKEFILIGNKLGERDSYTAAVQRLISERTSLDTIFKRICIPVLLTYESPVVEQHTAATDEYIRDFCAEIERHFGTFHEKAANLPSVRIHLFLFPLEDKERLIAALHKKLKAWQEI</sequence>
<evidence type="ECO:0000259" key="1">
    <source>
        <dbReference type="Pfam" id="PF08878"/>
    </source>
</evidence>
<reference evidence="2" key="1">
    <citation type="submission" date="2019-02" db="EMBL/GenBank/DDBJ databases">
        <authorList>
            <person name="Gruber-Vodicka R. H."/>
            <person name="Seah K. B. B."/>
        </authorList>
    </citation>
    <scope>NUCLEOTIDE SEQUENCE</scope>
    <source>
        <strain evidence="2">BECK_S313</strain>
    </source>
</reference>
<gene>
    <name evidence="2" type="ORF">BECKLPF1236B_GA0070989_10367</name>
</gene>
<proteinExistence type="predicted"/>
<organism evidence="2">
    <name type="scientific">Candidatus Kentrum sp. LPFa</name>
    <dbReference type="NCBI Taxonomy" id="2126335"/>
    <lineage>
        <taxon>Bacteria</taxon>
        <taxon>Pseudomonadati</taxon>
        <taxon>Pseudomonadota</taxon>
        <taxon>Gammaproteobacteria</taxon>
        <taxon>Candidatus Kentrum</taxon>
    </lineage>
</organism>
<dbReference type="InterPro" id="IPR014976">
    <property type="entry name" value="AbpA_HamA_C"/>
</dbReference>
<accession>A0A450W5Y8</accession>
<evidence type="ECO:0000313" key="2">
    <source>
        <dbReference type="EMBL" id="VFK12482.1"/>
    </source>
</evidence>
<feature type="domain" description="Anti-bacteriophage protein A/HamA C-terminal" evidence="1">
    <location>
        <begin position="20"/>
        <end position="282"/>
    </location>
</feature>
<dbReference type="AlphaFoldDB" id="A0A450W5Y8"/>